<dbReference type="GO" id="GO:0008408">
    <property type="term" value="F:3'-5' exonuclease activity"/>
    <property type="evidence" value="ECO:0007669"/>
    <property type="project" value="InterPro"/>
</dbReference>
<evidence type="ECO:0000313" key="6">
    <source>
        <dbReference type="EMBL" id="MBK0369940.1"/>
    </source>
</evidence>
<keyword evidence="7" id="KW-1185">Reference proteome</keyword>
<sequence>MSIKILHTSDWHLGKQLLKTDLHADMDLFFDWLRETLVSEKVDILLMSGDLFDQANPSQPALTQYYQFLKSLLPLQCKVIITGGNHDSTAVLNAPKALLSVLDVHVIGGAPEELSDAFITFEKDNQKVVVAAIPYLRDKDIRETIAGESYDDKIMQIKKGMESYFEQVNQHYLENHPNVPLIIMGHLFAQNAETSESEREIQIGNQAGIESRIFGTHAAYVALGHIHKPQQIGNQNTRYSGSPIPLSFSEREDKKQVILIEVANNELQIETKEIPSFRKLITLAGTLEAVQKKLSDYQSQTPLTDLIEIQIEEENESVVLINALEELLSQENHADYQIVKGKISFTNSLQNTGSLLRNGEEITDFKPIEMFEKRLEQDTALTNKTELLAAFKTLLTALDESEN</sequence>
<dbReference type="Pfam" id="PF00149">
    <property type="entry name" value="Metallophos"/>
    <property type="match status" value="1"/>
</dbReference>
<accession>A0A934PMF7</accession>
<reference evidence="6" key="1">
    <citation type="submission" date="2020-12" db="EMBL/GenBank/DDBJ databases">
        <title>Bacterial novel species Flavobacterium sp. SE-1-e isolated from soil.</title>
        <authorList>
            <person name="Jung H.-Y."/>
        </authorList>
    </citation>
    <scope>NUCLEOTIDE SEQUENCE</scope>
    <source>
        <strain evidence="6">SE-1-e</strain>
    </source>
</reference>
<dbReference type="CDD" id="cd00840">
    <property type="entry name" value="MPP_Mre11_N"/>
    <property type="match status" value="1"/>
</dbReference>
<evidence type="ECO:0000256" key="2">
    <source>
        <dbReference type="ARBA" id="ARBA00022801"/>
    </source>
</evidence>
<dbReference type="AlphaFoldDB" id="A0A934PMF7"/>
<dbReference type="SUPFAM" id="SSF56300">
    <property type="entry name" value="Metallo-dependent phosphatases"/>
    <property type="match status" value="1"/>
</dbReference>
<dbReference type="PANTHER" id="PTHR30337:SF0">
    <property type="entry name" value="NUCLEASE SBCCD SUBUNIT D"/>
    <property type="match status" value="1"/>
</dbReference>
<dbReference type="GO" id="GO:0006310">
    <property type="term" value="P:DNA recombination"/>
    <property type="evidence" value="ECO:0007669"/>
    <property type="project" value="UniProtKB-KW"/>
</dbReference>
<dbReference type="GO" id="GO:0004519">
    <property type="term" value="F:endonuclease activity"/>
    <property type="evidence" value="ECO:0007669"/>
    <property type="project" value="UniProtKB-KW"/>
</dbReference>
<name>A0A934PMF7_9FLAO</name>
<protein>
    <recommendedName>
        <fullName evidence="4">Nuclease SbcCD subunit D</fullName>
    </recommendedName>
</protein>
<dbReference type="Gene3D" id="3.60.21.10">
    <property type="match status" value="1"/>
</dbReference>
<comment type="subunit">
    <text evidence="4">Heterodimer of SbcC and SbcD.</text>
</comment>
<dbReference type="GO" id="GO:0006260">
    <property type="term" value="P:DNA replication"/>
    <property type="evidence" value="ECO:0007669"/>
    <property type="project" value="UniProtKB-KW"/>
</dbReference>
<dbReference type="NCBIfam" id="TIGR00619">
    <property type="entry name" value="sbcd"/>
    <property type="match status" value="1"/>
</dbReference>
<evidence type="ECO:0000256" key="4">
    <source>
        <dbReference type="RuleBase" id="RU363069"/>
    </source>
</evidence>
<feature type="domain" description="Calcineurin-like phosphoesterase" evidence="5">
    <location>
        <begin position="3"/>
        <end position="229"/>
    </location>
</feature>
<comment type="function">
    <text evidence="4">SbcCD cleaves DNA hairpin structures. These structures can inhibit DNA replication and are intermediates in certain DNA recombination reactions. The complex acts as a 3'-&gt;5' double strand exonuclease that can open hairpins. It also has a 5' single-strand endonuclease activity.</text>
</comment>
<evidence type="ECO:0000259" key="5">
    <source>
        <dbReference type="Pfam" id="PF00149"/>
    </source>
</evidence>
<comment type="caution">
    <text evidence="6">The sequence shown here is derived from an EMBL/GenBank/DDBJ whole genome shotgun (WGS) entry which is preliminary data.</text>
</comment>
<evidence type="ECO:0000256" key="1">
    <source>
        <dbReference type="ARBA" id="ARBA00022722"/>
    </source>
</evidence>
<dbReference type="InterPro" id="IPR050535">
    <property type="entry name" value="DNA_Repair-Maintenance_Comp"/>
</dbReference>
<dbReference type="RefSeq" id="WP_200105945.1">
    <property type="nucleotide sequence ID" value="NZ_JAEHFV010000003.1"/>
</dbReference>
<dbReference type="InterPro" id="IPR029052">
    <property type="entry name" value="Metallo-depent_PP-like"/>
</dbReference>
<keyword evidence="1 4" id="KW-0540">Nuclease</keyword>
<organism evidence="6 7">
    <name type="scientific">Flavobacterium agrisoli</name>
    <dbReference type="NCBI Taxonomy" id="2793066"/>
    <lineage>
        <taxon>Bacteria</taxon>
        <taxon>Pseudomonadati</taxon>
        <taxon>Bacteroidota</taxon>
        <taxon>Flavobacteriia</taxon>
        <taxon>Flavobacteriales</taxon>
        <taxon>Flavobacteriaceae</taxon>
        <taxon>Flavobacterium</taxon>
    </lineage>
</organism>
<dbReference type="Proteomes" id="UP000609172">
    <property type="component" value="Unassembled WGS sequence"/>
</dbReference>
<keyword evidence="4" id="KW-0255">Endonuclease</keyword>
<keyword evidence="3 4" id="KW-0269">Exonuclease</keyword>
<evidence type="ECO:0000256" key="3">
    <source>
        <dbReference type="ARBA" id="ARBA00022839"/>
    </source>
</evidence>
<comment type="similarity">
    <text evidence="4">Belongs to the SbcD family.</text>
</comment>
<dbReference type="EMBL" id="JAEHFV010000003">
    <property type="protein sequence ID" value="MBK0369940.1"/>
    <property type="molecule type" value="Genomic_DNA"/>
</dbReference>
<evidence type="ECO:0000313" key="7">
    <source>
        <dbReference type="Proteomes" id="UP000609172"/>
    </source>
</evidence>
<dbReference type="InterPro" id="IPR041796">
    <property type="entry name" value="Mre11_N"/>
</dbReference>
<dbReference type="InterPro" id="IPR004843">
    <property type="entry name" value="Calcineurin-like_PHP"/>
</dbReference>
<dbReference type="InterPro" id="IPR004593">
    <property type="entry name" value="SbcD"/>
</dbReference>
<gene>
    <name evidence="4" type="primary">sbcD</name>
    <name evidence="6" type="ORF">I5M07_08810</name>
</gene>
<keyword evidence="2 4" id="KW-0378">Hydrolase</keyword>
<dbReference type="PANTHER" id="PTHR30337">
    <property type="entry name" value="COMPONENT OF ATP-DEPENDENT DSDNA EXONUCLEASE"/>
    <property type="match status" value="1"/>
</dbReference>
<proteinExistence type="inferred from homology"/>
<keyword evidence="4" id="KW-0235">DNA replication</keyword>
<keyword evidence="4" id="KW-0233">DNA recombination</keyword>